<dbReference type="InterPro" id="IPR036928">
    <property type="entry name" value="AS_sf"/>
</dbReference>
<feature type="compositionally biased region" description="Low complexity" evidence="1">
    <location>
        <begin position="1"/>
        <end position="15"/>
    </location>
</feature>
<accession>A0ABP8QBM3</accession>
<comment type="caution">
    <text evidence="2">The sequence shown here is derived from an EMBL/GenBank/DDBJ whole genome shotgun (WGS) entry which is preliminary data.</text>
</comment>
<protein>
    <recommendedName>
        <fullName evidence="4">Amidase domain-containing protein</fullName>
    </recommendedName>
</protein>
<sequence>MPGRSWWARRTSTSSPGASPARTRTVRRTHEGTYPANAASYSAGVRRKPDDAAGIGHRDYRRAVEELSAVRAAFFAKMAGIDVLITPTLGGPAPRAGCDEAAVRGEVGRITAVVSALGLPALAIGDLQLVGRSESAVLRAGLCREARGGTVPAPR</sequence>
<evidence type="ECO:0008006" key="4">
    <source>
        <dbReference type="Google" id="ProtNLM"/>
    </source>
</evidence>
<evidence type="ECO:0000313" key="2">
    <source>
        <dbReference type="EMBL" id="GAA4500504.1"/>
    </source>
</evidence>
<proteinExistence type="predicted"/>
<dbReference type="RefSeq" id="WP_345467678.1">
    <property type="nucleotide sequence ID" value="NZ_BAABHF010000025.1"/>
</dbReference>
<dbReference type="EMBL" id="BAABHF010000025">
    <property type="protein sequence ID" value="GAA4500504.1"/>
    <property type="molecule type" value="Genomic_DNA"/>
</dbReference>
<evidence type="ECO:0000313" key="3">
    <source>
        <dbReference type="Proteomes" id="UP001500503"/>
    </source>
</evidence>
<organism evidence="2 3">
    <name type="scientific">Actinoallomurus oryzae</name>
    <dbReference type="NCBI Taxonomy" id="502180"/>
    <lineage>
        <taxon>Bacteria</taxon>
        <taxon>Bacillati</taxon>
        <taxon>Actinomycetota</taxon>
        <taxon>Actinomycetes</taxon>
        <taxon>Streptosporangiales</taxon>
        <taxon>Thermomonosporaceae</taxon>
        <taxon>Actinoallomurus</taxon>
    </lineage>
</organism>
<dbReference type="Gene3D" id="3.90.1300.10">
    <property type="entry name" value="Amidase signature (AS) domain"/>
    <property type="match status" value="1"/>
</dbReference>
<dbReference type="SUPFAM" id="SSF75304">
    <property type="entry name" value="Amidase signature (AS) enzymes"/>
    <property type="match status" value="1"/>
</dbReference>
<feature type="region of interest" description="Disordered" evidence="1">
    <location>
        <begin position="1"/>
        <end position="33"/>
    </location>
</feature>
<gene>
    <name evidence="2" type="ORF">GCM10023191_048950</name>
</gene>
<keyword evidence="3" id="KW-1185">Reference proteome</keyword>
<name>A0ABP8QBM3_9ACTN</name>
<reference evidence="3" key="1">
    <citation type="journal article" date="2019" name="Int. J. Syst. Evol. Microbiol.">
        <title>The Global Catalogue of Microorganisms (GCM) 10K type strain sequencing project: providing services to taxonomists for standard genome sequencing and annotation.</title>
        <authorList>
            <consortium name="The Broad Institute Genomics Platform"/>
            <consortium name="The Broad Institute Genome Sequencing Center for Infectious Disease"/>
            <person name="Wu L."/>
            <person name="Ma J."/>
        </authorList>
    </citation>
    <scope>NUCLEOTIDE SEQUENCE [LARGE SCALE GENOMIC DNA]</scope>
    <source>
        <strain evidence="3">JCM 17933</strain>
    </source>
</reference>
<evidence type="ECO:0000256" key="1">
    <source>
        <dbReference type="SAM" id="MobiDB-lite"/>
    </source>
</evidence>
<dbReference type="Proteomes" id="UP001500503">
    <property type="component" value="Unassembled WGS sequence"/>
</dbReference>